<comment type="similarity">
    <text evidence="1">Belongs to the TIC214 family.</text>
</comment>
<evidence type="ECO:0000256" key="2">
    <source>
        <dbReference type="SAM" id="MobiDB-lite"/>
    </source>
</evidence>
<keyword evidence="1" id="KW-0653">Protein transport</keyword>
<keyword evidence="1" id="KW-1001">Plastid inner membrane</keyword>
<organism evidence="3">
    <name type="scientific">Berberis dasystachya</name>
    <dbReference type="NCBI Taxonomy" id="1659732"/>
    <lineage>
        <taxon>Eukaryota</taxon>
        <taxon>Viridiplantae</taxon>
        <taxon>Streptophyta</taxon>
        <taxon>Embryophyta</taxon>
        <taxon>Tracheophyta</taxon>
        <taxon>Spermatophyta</taxon>
        <taxon>Magnoliopsida</taxon>
        <taxon>Ranunculales</taxon>
        <taxon>Berberidaceae</taxon>
        <taxon>Berberidoideae</taxon>
        <taxon>Berberideae</taxon>
        <taxon>Berberis</taxon>
    </lineage>
</organism>
<dbReference type="Pfam" id="PF05758">
    <property type="entry name" value="Ycf1"/>
    <property type="match status" value="2"/>
</dbReference>
<accession>A0A8K1ZSC6</accession>
<proteinExistence type="inferred from homology"/>
<geneLocation type="chloroplast" evidence="3"/>
<evidence type="ECO:0000256" key="1">
    <source>
        <dbReference type="RuleBase" id="RU364085"/>
    </source>
</evidence>
<reference evidence="3" key="1">
    <citation type="submission" date="2021-09" db="EMBL/GenBank/DDBJ databases">
        <authorList>
            <person name="Wang X."/>
            <person name="He J."/>
            <person name="Su X."/>
            <person name="Xu B."/>
            <person name="Ren Y."/>
            <person name="Hu S."/>
            <person name="Zhao Y."/>
            <person name="Lan T."/>
            <person name="Sun S."/>
            <person name="Li P."/>
            <person name="Jiang L."/>
            <person name="Zhao C."/>
        </authorList>
    </citation>
    <scope>NUCLEOTIDE SEQUENCE</scope>
</reference>
<feature type="region of interest" description="Disordered" evidence="2">
    <location>
        <begin position="408"/>
        <end position="436"/>
    </location>
</feature>
<feature type="transmembrane region" description="Helical" evidence="1">
    <location>
        <begin position="39"/>
        <end position="59"/>
    </location>
</feature>
<evidence type="ECO:0000313" key="3">
    <source>
        <dbReference type="EMBL" id="UHJ17311.1"/>
    </source>
</evidence>
<feature type="compositionally biased region" description="Basic and acidic residues" evidence="2">
    <location>
        <begin position="515"/>
        <end position="557"/>
    </location>
</feature>
<protein>
    <recommendedName>
        <fullName evidence="1">Protein TIC 214</fullName>
    </recommendedName>
    <alternativeName>
        <fullName evidence="1">Translocon at the inner envelope membrane of chloroplasts 214</fullName>
    </alternativeName>
</protein>
<dbReference type="PANTHER" id="PTHR33163:SF40">
    <property type="entry name" value="PROTEIN TIC 214"/>
    <property type="match status" value="1"/>
</dbReference>
<dbReference type="GO" id="GO:0015031">
    <property type="term" value="P:protein transport"/>
    <property type="evidence" value="ECO:0007669"/>
    <property type="project" value="UniProtKB-KW"/>
</dbReference>
<feature type="transmembrane region" description="Helical" evidence="1">
    <location>
        <begin position="97"/>
        <end position="118"/>
    </location>
</feature>
<feature type="transmembrane region" description="Helical" evidence="1">
    <location>
        <begin position="9"/>
        <end position="33"/>
    </location>
</feature>
<comment type="function">
    <text evidence="1">Involved in protein precursor import into chloroplasts. May be part of an intermediate translocation complex acting as a protein-conducting channel at the inner envelope.</text>
</comment>
<keyword evidence="1 3" id="KW-0150">Chloroplast</keyword>
<dbReference type="InterPro" id="IPR008896">
    <property type="entry name" value="TIC214"/>
</dbReference>
<dbReference type="EMBL" id="MZ983398">
    <property type="protein sequence ID" value="UHJ17311.1"/>
    <property type="molecule type" value="Genomic_DNA"/>
</dbReference>
<feature type="region of interest" description="Disordered" evidence="2">
    <location>
        <begin position="510"/>
        <end position="564"/>
    </location>
</feature>
<comment type="subcellular location">
    <subcellularLocation>
        <location evidence="1">Plastid</location>
        <location evidence="1">Chloroplast inner membrane</location>
    </subcellularLocation>
</comment>
<keyword evidence="1" id="KW-0812">Transmembrane</keyword>
<sequence length="564" mass="66601">MNKTNIKEVFIMIMSILNGFGLTNLVSFCMKILNSVVVVGLYYGFLSAFSIGPSYLLLIRARVMKEGNEKEAAAITGFILGQLTMFVSIYYTPLHLALGRPHTITVLVLPYSLFQFFWTNHKDFFDDGSTTRNSIRNLSIQCVFFENFIFQLLNHFVLPSPTLARLVNIYMFRYNNKILFLTSSFVGWLIGHILLMKLFLKGVGFVFFWIRQSQNRAFLANNFLANKYKYLVSELKSSMSRSRIFSMIFFITSVYYLGRVPSPILTKKLKDIPQKKGEEADIEEADIEEEKTFGTKQEEEEFKEKLKNKKKDPFWFEKPLVTLLFDYKRWNRPLRYIKNDQFETAVRDEMSQYFFSTCVSDGKLRISFTYPPSLLTFFEMIRKKLFLCTEFLCTEFLCTEEDEKLKKKEEDEKLKKKEEDEKLKKKEEDEKRKKQNEKAMEMFISAAREDAELEKRKKAENPMTKKVFFKLLIEQLPDYDSESEVSAYSAQNKTKLLRSRMRKAVQEWSNYCEFEENKKDSDNEENKKDSNNEENKKDSNNEENKKDSDNEENKKDSDDEENEK</sequence>
<keyword evidence="1" id="KW-1133">Transmembrane helix</keyword>
<dbReference type="PANTHER" id="PTHR33163">
    <property type="entry name" value="PROTEIN TIC 214-RELATED"/>
    <property type="match status" value="1"/>
</dbReference>
<keyword evidence="1 3" id="KW-0934">Plastid</keyword>
<feature type="transmembrane region" description="Helical" evidence="1">
    <location>
        <begin position="71"/>
        <end position="91"/>
    </location>
</feature>
<gene>
    <name evidence="3" type="primary">ycf1</name>
    <name evidence="1" type="synonym">TIC214</name>
</gene>
<feature type="transmembrane region" description="Helical" evidence="1">
    <location>
        <begin position="242"/>
        <end position="258"/>
    </location>
</feature>
<dbReference type="GO" id="GO:0009706">
    <property type="term" value="C:chloroplast inner membrane"/>
    <property type="evidence" value="ECO:0007669"/>
    <property type="project" value="UniProtKB-SubCell"/>
</dbReference>
<feature type="transmembrane region" description="Helical" evidence="1">
    <location>
        <begin position="178"/>
        <end position="210"/>
    </location>
</feature>
<dbReference type="AlphaFoldDB" id="A0A8K1ZSC6"/>
<keyword evidence="1" id="KW-0813">Transport</keyword>
<name>A0A8K1ZSC6_9MAGN</name>
<comment type="subunit">
    <text evidence="1">Part of the Tic complex.</text>
</comment>
<keyword evidence="1" id="KW-0472">Membrane</keyword>